<accession>A0A9P9DW98</accession>
<evidence type="ECO:0000259" key="6">
    <source>
        <dbReference type="PROSITE" id="PS50048"/>
    </source>
</evidence>
<dbReference type="InterPro" id="IPR050675">
    <property type="entry name" value="OAF3"/>
</dbReference>
<evidence type="ECO:0000313" key="7">
    <source>
        <dbReference type="EMBL" id="KAH7126910.1"/>
    </source>
</evidence>
<dbReference type="OrthoDB" id="4216928at2759"/>
<dbReference type="EMBL" id="JAGMWT010000006">
    <property type="protein sequence ID" value="KAH7126910.1"/>
    <property type="molecule type" value="Genomic_DNA"/>
</dbReference>
<reference evidence="7" key="1">
    <citation type="journal article" date="2021" name="Nat. Commun.">
        <title>Genetic determinants of endophytism in the Arabidopsis root mycobiome.</title>
        <authorList>
            <person name="Mesny F."/>
            <person name="Miyauchi S."/>
            <person name="Thiergart T."/>
            <person name="Pickel B."/>
            <person name="Atanasova L."/>
            <person name="Karlsson M."/>
            <person name="Huettel B."/>
            <person name="Barry K.W."/>
            <person name="Haridas S."/>
            <person name="Chen C."/>
            <person name="Bauer D."/>
            <person name="Andreopoulos W."/>
            <person name="Pangilinan J."/>
            <person name="LaButti K."/>
            <person name="Riley R."/>
            <person name="Lipzen A."/>
            <person name="Clum A."/>
            <person name="Drula E."/>
            <person name="Henrissat B."/>
            <person name="Kohler A."/>
            <person name="Grigoriev I.V."/>
            <person name="Martin F.M."/>
            <person name="Hacquard S."/>
        </authorList>
    </citation>
    <scope>NUCLEOTIDE SEQUENCE</scope>
    <source>
        <strain evidence="7">MPI-CAGE-CH-0243</strain>
    </source>
</reference>
<keyword evidence="4" id="KW-0539">Nucleus</keyword>
<dbReference type="InterPro" id="IPR036864">
    <property type="entry name" value="Zn2-C6_fun-type_DNA-bd_sf"/>
</dbReference>
<dbReference type="PROSITE" id="PS50048">
    <property type="entry name" value="ZN2_CY6_FUNGAL_2"/>
    <property type="match status" value="1"/>
</dbReference>
<organism evidence="7 8">
    <name type="scientific">Dendryphion nanum</name>
    <dbReference type="NCBI Taxonomy" id="256645"/>
    <lineage>
        <taxon>Eukaryota</taxon>
        <taxon>Fungi</taxon>
        <taxon>Dikarya</taxon>
        <taxon>Ascomycota</taxon>
        <taxon>Pezizomycotina</taxon>
        <taxon>Dothideomycetes</taxon>
        <taxon>Pleosporomycetidae</taxon>
        <taxon>Pleosporales</taxon>
        <taxon>Torulaceae</taxon>
        <taxon>Dendryphion</taxon>
    </lineage>
</organism>
<sequence>MLGYISSTRKKSCVACVKAKRRCDLGYPACARCSSKNLECSYPNPTVRVRAAKVVVRQTTPDLVPETSDAPASSDSSSPEINDMDQYVDYEPFKSVITNNLGDSSSPDSYDSLKESPPLTIANMPQIWEPVVLEQRQVIFIVNKLCTFIPSLAYSGQAMFMHEGLWQNCQPEAYQDSCMVSALYLAKTESNQCILANSINTKIAALVAASNSWSLEQHLAAVQSLIIYQIIRLFDPNLGLQELAHKQNKLLEIWTAQLWKRSFIESDKLPNCRQSWIFQESLRRTVLISVFLRGAWSTFVRGGFCDIVPILARLPIMQDGTLWNSTSTEWAAKEPCTRGAGKGWVTLGEYSSAWSADGAVEELPGLERLMLAACCGRMDPRLLEE</sequence>
<dbReference type="InterPro" id="IPR001138">
    <property type="entry name" value="Zn2Cys6_DnaBD"/>
</dbReference>
<dbReference type="PANTHER" id="PTHR31069">
    <property type="entry name" value="OLEATE-ACTIVATED TRANSCRIPTION FACTOR 1-RELATED"/>
    <property type="match status" value="1"/>
</dbReference>
<dbReference type="GO" id="GO:0000981">
    <property type="term" value="F:DNA-binding transcription factor activity, RNA polymerase II-specific"/>
    <property type="evidence" value="ECO:0007669"/>
    <property type="project" value="InterPro"/>
</dbReference>
<dbReference type="GO" id="GO:0005634">
    <property type="term" value="C:nucleus"/>
    <property type="evidence" value="ECO:0007669"/>
    <property type="project" value="TreeGrafter"/>
</dbReference>
<evidence type="ECO:0000256" key="2">
    <source>
        <dbReference type="ARBA" id="ARBA00023125"/>
    </source>
</evidence>
<evidence type="ECO:0000256" key="1">
    <source>
        <dbReference type="ARBA" id="ARBA00023015"/>
    </source>
</evidence>
<proteinExistence type="predicted"/>
<dbReference type="SMART" id="SM00066">
    <property type="entry name" value="GAL4"/>
    <property type="match status" value="1"/>
</dbReference>
<feature type="region of interest" description="Disordered" evidence="5">
    <location>
        <begin position="60"/>
        <end position="81"/>
    </location>
</feature>
<dbReference type="Proteomes" id="UP000700596">
    <property type="component" value="Unassembled WGS sequence"/>
</dbReference>
<keyword evidence="2" id="KW-0238">DNA-binding</keyword>
<dbReference type="GO" id="GO:0045944">
    <property type="term" value="P:positive regulation of transcription by RNA polymerase II"/>
    <property type="evidence" value="ECO:0007669"/>
    <property type="project" value="TreeGrafter"/>
</dbReference>
<evidence type="ECO:0000256" key="5">
    <source>
        <dbReference type="SAM" id="MobiDB-lite"/>
    </source>
</evidence>
<dbReference type="SUPFAM" id="SSF57701">
    <property type="entry name" value="Zn2/Cys6 DNA-binding domain"/>
    <property type="match status" value="1"/>
</dbReference>
<protein>
    <recommendedName>
        <fullName evidence="6">Zn(2)-C6 fungal-type domain-containing protein</fullName>
    </recommendedName>
</protein>
<dbReference type="GO" id="GO:0008270">
    <property type="term" value="F:zinc ion binding"/>
    <property type="evidence" value="ECO:0007669"/>
    <property type="project" value="InterPro"/>
</dbReference>
<dbReference type="Gene3D" id="4.10.240.10">
    <property type="entry name" value="Zn(2)-C6 fungal-type DNA-binding domain"/>
    <property type="match status" value="1"/>
</dbReference>
<name>A0A9P9DW98_9PLEO</name>
<evidence type="ECO:0000256" key="3">
    <source>
        <dbReference type="ARBA" id="ARBA00023163"/>
    </source>
</evidence>
<gene>
    <name evidence="7" type="ORF">B0J11DRAFT_432261</name>
</gene>
<dbReference type="AlphaFoldDB" id="A0A9P9DW98"/>
<keyword evidence="8" id="KW-1185">Reference proteome</keyword>
<keyword evidence="1" id="KW-0805">Transcription regulation</keyword>
<feature type="domain" description="Zn(2)-C6 fungal-type" evidence="6">
    <location>
        <begin position="12"/>
        <end position="42"/>
    </location>
</feature>
<dbReference type="PANTHER" id="PTHR31069:SF12">
    <property type="entry name" value="TRANSCRIPTION FACTOR DOMAIN-CONTAINING PROTEIN"/>
    <property type="match status" value="1"/>
</dbReference>
<evidence type="ECO:0000256" key="4">
    <source>
        <dbReference type="ARBA" id="ARBA00023242"/>
    </source>
</evidence>
<feature type="compositionally biased region" description="Low complexity" evidence="5">
    <location>
        <begin position="68"/>
        <end position="79"/>
    </location>
</feature>
<evidence type="ECO:0000313" key="8">
    <source>
        <dbReference type="Proteomes" id="UP000700596"/>
    </source>
</evidence>
<dbReference type="GO" id="GO:0000978">
    <property type="term" value="F:RNA polymerase II cis-regulatory region sequence-specific DNA binding"/>
    <property type="evidence" value="ECO:0007669"/>
    <property type="project" value="TreeGrafter"/>
</dbReference>
<keyword evidence="3" id="KW-0804">Transcription</keyword>
<dbReference type="CDD" id="cd00067">
    <property type="entry name" value="GAL4"/>
    <property type="match status" value="1"/>
</dbReference>
<comment type="caution">
    <text evidence="7">The sequence shown here is derived from an EMBL/GenBank/DDBJ whole genome shotgun (WGS) entry which is preliminary data.</text>
</comment>
<dbReference type="Pfam" id="PF00172">
    <property type="entry name" value="Zn_clus"/>
    <property type="match status" value="1"/>
</dbReference>